<name>A0A158HW66_9BURK</name>
<dbReference type="SUPFAM" id="SSF53383">
    <property type="entry name" value="PLP-dependent transferases"/>
    <property type="match status" value="1"/>
</dbReference>
<dbReference type="Proteomes" id="UP000054683">
    <property type="component" value="Unassembled WGS sequence"/>
</dbReference>
<gene>
    <name evidence="1" type="ORF">AWB69_04887</name>
</gene>
<evidence type="ECO:0000313" key="2">
    <source>
        <dbReference type="Proteomes" id="UP000054683"/>
    </source>
</evidence>
<accession>A0A158HW66</accession>
<evidence type="ECO:0000313" key="1">
    <source>
        <dbReference type="EMBL" id="SAL48546.1"/>
    </source>
</evidence>
<dbReference type="InterPro" id="IPR015424">
    <property type="entry name" value="PyrdxlP-dep_Trfase"/>
</dbReference>
<sequence>MGGVVLWVELPADTDSGRLFEEALTQGIRIAPGTIFSNSQRFASFIRLSCPQPFDQTVDGALQRLGRLVSDIGA</sequence>
<dbReference type="InterPro" id="IPR015422">
    <property type="entry name" value="PyrdxlP-dep_Trfase_small"/>
</dbReference>
<dbReference type="Gene3D" id="3.90.1150.10">
    <property type="entry name" value="Aspartate Aminotransferase, domain 1"/>
    <property type="match status" value="1"/>
</dbReference>
<dbReference type="AlphaFoldDB" id="A0A158HW66"/>
<organism evidence="1 2">
    <name type="scientific">Caballeronia udeis</name>
    <dbReference type="NCBI Taxonomy" id="1232866"/>
    <lineage>
        <taxon>Bacteria</taxon>
        <taxon>Pseudomonadati</taxon>
        <taxon>Pseudomonadota</taxon>
        <taxon>Betaproteobacteria</taxon>
        <taxon>Burkholderiales</taxon>
        <taxon>Burkholderiaceae</taxon>
        <taxon>Caballeronia</taxon>
    </lineage>
</organism>
<dbReference type="OrthoDB" id="9804020at2"/>
<proteinExistence type="predicted"/>
<reference evidence="1 2" key="1">
    <citation type="submission" date="2016-01" db="EMBL/GenBank/DDBJ databases">
        <authorList>
            <person name="Oliw E.H."/>
        </authorList>
    </citation>
    <scope>NUCLEOTIDE SEQUENCE [LARGE SCALE GENOMIC DNA]</scope>
    <source>
        <strain evidence="1">LMG 27134</strain>
    </source>
</reference>
<dbReference type="EMBL" id="FCOK02000036">
    <property type="protein sequence ID" value="SAL48546.1"/>
    <property type="molecule type" value="Genomic_DNA"/>
</dbReference>
<protein>
    <submittedName>
        <fullName evidence="1">Transcriptional regulator</fullName>
    </submittedName>
</protein>